<dbReference type="Pfam" id="PF02413">
    <property type="entry name" value="Caudo_TAP"/>
    <property type="match status" value="1"/>
</dbReference>
<evidence type="ECO:0000313" key="2">
    <source>
        <dbReference type="Proteomes" id="UP000306272"/>
    </source>
</evidence>
<name>A0A5C4KT97_PSEJE</name>
<dbReference type="EMBL" id="VDDB01000017">
    <property type="protein sequence ID" value="TNB92217.1"/>
    <property type="molecule type" value="Genomic_DNA"/>
</dbReference>
<keyword evidence="2" id="KW-1185">Reference proteome</keyword>
<proteinExistence type="predicted"/>
<sequence length="187" mass="20846">MITYLIDAAGALTGPVTFPDIPGFGPQLPGNAVQVPEVLTLTEPGTTWALLDGEVRQVRDLRGTVFRKADGASQSWQQLGELPQALTTQPWPGEHFRWINEQWTLDESALRATQSAQALQHRDDLLRNAQLRIAPLQYAEKLGTATPLELTLLLGWMRYSVDLNRIEQQEQFPDIIDWPAPPDPTGL</sequence>
<protein>
    <submittedName>
        <fullName evidence="1">Tail fiber assembly protein</fullName>
    </submittedName>
</protein>
<dbReference type="InterPro" id="IPR003458">
    <property type="entry name" value="Phage_T4_Gp38_tail_assem"/>
</dbReference>
<comment type="caution">
    <text evidence="1">The sequence shown here is derived from an EMBL/GenBank/DDBJ whole genome shotgun (WGS) entry which is preliminary data.</text>
</comment>
<organism evidence="1 2">
    <name type="scientific">Pseudomonas jessenii</name>
    <dbReference type="NCBI Taxonomy" id="77298"/>
    <lineage>
        <taxon>Bacteria</taxon>
        <taxon>Pseudomonadati</taxon>
        <taxon>Pseudomonadota</taxon>
        <taxon>Gammaproteobacteria</taxon>
        <taxon>Pseudomonadales</taxon>
        <taxon>Pseudomonadaceae</taxon>
        <taxon>Pseudomonas</taxon>
    </lineage>
</organism>
<reference evidence="1" key="1">
    <citation type="submission" date="2019-06" db="EMBL/GenBank/DDBJ databases">
        <title>Pseudomonas-derived Butenolides : (Bio)synthesis of Styrolides.</title>
        <authorList>
            <person name="Klapper M."/>
            <person name="Chowdhury S."/>
            <person name="Stallforth P."/>
        </authorList>
    </citation>
    <scope>NUCLEOTIDE SEQUENCE [LARGE SCALE GENOMIC DNA]</scope>
    <source>
        <strain evidence="1">EC-S101</strain>
    </source>
</reference>
<dbReference type="AlphaFoldDB" id="A0A5C4KT97"/>
<dbReference type="RefSeq" id="WP_139055419.1">
    <property type="nucleotide sequence ID" value="NZ_VDDB01000017.1"/>
</dbReference>
<dbReference type="Proteomes" id="UP000306272">
    <property type="component" value="Unassembled WGS sequence"/>
</dbReference>
<evidence type="ECO:0000313" key="1">
    <source>
        <dbReference type="EMBL" id="TNB92217.1"/>
    </source>
</evidence>
<accession>A0A5C4KT97</accession>
<gene>
    <name evidence="1" type="ORF">FHG55_22940</name>
</gene>